<feature type="domain" description="MacB-like periplasmic core" evidence="8">
    <location>
        <begin position="20"/>
        <end position="245"/>
    </location>
</feature>
<evidence type="ECO:0000259" key="8">
    <source>
        <dbReference type="Pfam" id="PF12704"/>
    </source>
</evidence>
<evidence type="ECO:0000256" key="6">
    <source>
        <dbReference type="SAM" id="Phobius"/>
    </source>
</evidence>
<reference evidence="9" key="1">
    <citation type="submission" date="2020-02" db="EMBL/GenBank/DDBJ databases">
        <authorList>
            <person name="Meier V. D."/>
        </authorList>
    </citation>
    <scope>NUCLEOTIDE SEQUENCE</scope>
    <source>
        <strain evidence="9">AVDCRST_MAG95</strain>
    </source>
</reference>
<feature type="transmembrane region" description="Helical" evidence="6">
    <location>
        <begin position="427"/>
        <end position="449"/>
    </location>
</feature>
<feature type="transmembrane region" description="Helical" evidence="6">
    <location>
        <begin position="758"/>
        <end position="778"/>
    </location>
</feature>
<feature type="transmembrane region" description="Helical" evidence="6">
    <location>
        <begin position="287"/>
        <end position="306"/>
    </location>
</feature>
<dbReference type="Pfam" id="PF02687">
    <property type="entry name" value="FtsX"/>
    <property type="match status" value="2"/>
</dbReference>
<feature type="transmembrane region" description="Helical" evidence="6">
    <location>
        <begin position="341"/>
        <end position="360"/>
    </location>
</feature>
<evidence type="ECO:0000259" key="7">
    <source>
        <dbReference type="Pfam" id="PF02687"/>
    </source>
</evidence>
<feature type="domain" description="MacB-like periplasmic core" evidence="8">
    <location>
        <begin position="437"/>
        <end position="598"/>
    </location>
</feature>
<evidence type="ECO:0000313" key="9">
    <source>
        <dbReference type="EMBL" id="CAA9213675.1"/>
    </source>
</evidence>
<dbReference type="GO" id="GO:0005886">
    <property type="term" value="C:plasma membrane"/>
    <property type="evidence" value="ECO:0007669"/>
    <property type="project" value="UniProtKB-SubCell"/>
</dbReference>
<dbReference type="AlphaFoldDB" id="A0A6J4H6E6"/>
<evidence type="ECO:0000256" key="1">
    <source>
        <dbReference type="ARBA" id="ARBA00004651"/>
    </source>
</evidence>
<feature type="transmembrane region" description="Helical" evidence="6">
    <location>
        <begin position="675"/>
        <end position="697"/>
    </location>
</feature>
<gene>
    <name evidence="9" type="ORF">AVDCRST_MAG95-226</name>
</gene>
<evidence type="ECO:0000256" key="5">
    <source>
        <dbReference type="ARBA" id="ARBA00023136"/>
    </source>
</evidence>
<feature type="domain" description="ABC3 transporter permease C-terminal" evidence="7">
    <location>
        <begin position="675"/>
        <end position="785"/>
    </location>
</feature>
<dbReference type="InterPro" id="IPR003838">
    <property type="entry name" value="ABC3_permease_C"/>
</dbReference>
<evidence type="ECO:0000256" key="3">
    <source>
        <dbReference type="ARBA" id="ARBA00022692"/>
    </source>
</evidence>
<dbReference type="GO" id="GO:0022857">
    <property type="term" value="F:transmembrane transporter activity"/>
    <property type="evidence" value="ECO:0007669"/>
    <property type="project" value="TreeGrafter"/>
</dbReference>
<feature type="transmembrane region" description="Helical" evidence="6">
    <location>
        <begin position="381"/>
        <end position="407"/>
    </location>
</feature>
<organism evidence="9">
    <name type="scientific">uncultured Adhaeribacter sp</name>
    <dbReference type="NCBI Taxonomy" id="448109"/>
    <lineage>
        <taxon>Bacteria</taxon>
        <taxon>Pseudomonadati</taxon>
        <taxon>Bacteroidota</taxon>
        <taxon>Cytophagia</taxon>
        <taxon>Cytophagales</taxon>
        <taxon>Hymenobacteraceae</taxon>
        <taxon>Adhaeribacter</taxon>
        <taxon>environmental samples</taxon>
    </lineage>
</organism>
<accession>A0A6J4H6E6</accession>
<dbReference type="InterPro" id="IPR050250">
    <property type="entry name" value="Macrolide_Exporter_MacB"/>
</dbReference>
<dbReference type="InterPro" id="IPR025857">
    <property type="entry name" value="MacB_PCD"/>
</dbReference>
<proteinExistence type="predicted"/>
<dbReference type="EMBL" id="CADCTJ010000066">
    <property type="protein sequence ID" value="CAA9213675.1"/>
    <property type="molecule type" value="Genomic_DNA"/>
</dbReference>
<comment type="subcellular location">
    <subcellularLocation>
        <location evidence="1">Cell membrane</location>
        <topology evidence="1">Multi-pass membrane protein</topology>
    </subcellularLocation>
</comment>
<keyword evidence="2" id="KW-1003">Cell membrane</keyword>
<keyword evidence="4 6" id="KW-1133">Transmembrane helix</keyword>
<feature type="transmembrane region" description="Helical" evidence="6">
    <location>
        <begin position="727"/>
        <end position="746"/>
    </location>
</feature>
<evidence type="ECO:0000256" key="4">
    <source>
        <dbReference type="ARBA" id="ARBA00022989"/>
    </source>
</evidence>
<dbReference type="PANTHER" id="PTHR30572">
    <property type="entry name" value="MEMBRANE COMPONENT OF TRANSPORTER-RELATED"/>
    <property type="match status" value="1"/>
</dbReference>
<sequence length="795" mass="88361">MLKNFFTTAFRSLSRNKAHTTINIAGLALGIACCLVLFLVVRYERSFDRHHAKADRIYRVNTQFLSGEGCFTANAPIPLGQAIKEDCPEAEEVTTTSYLEGDGLIKVDNQIYKEEGIAYVAPNFVRIFDVTWLAGNPQDALSEPNAVVLSKSIAQKYFGQAATTQPDLVLGKTIKLNNKYTLKVTGLVADFPATTDLPFEILISYASLPSQTGQNLKAWDNINSSYSHFVLLRPRTDPKQLEKKFPAIEKKHTGENKQTYLLQPLREMHHDRRFDNYNGRTMPVENINALILIGVFILLTACINFINLATAQSFRRSREVGIRKVLGANRPQLIRQFISETFLLTVAAMLLAGVAAYLILPYLQGLLEAKLAFQPWRDQSIITFLAGITVVVTVLAGFYPALILSGFKPVLALKNKITAAGSGGLSLRRGLIVMQFVIAQALIIGTVVVSDQLSLFRNRPIGYNPAANITVPFPANTKSDDVRALRTQLKQLPGVKNVSFSLMPASSSGDWSAGYNFEESGLKDDISCIMMPIDADFLDTYGLTLLAGRNLRQTDTAVVVVNEAVLRTMGIKNAQEAIGRKIKQFDKQATIVGVVKDYHVKSLKKAISPIVMIRMDWLNIAGIKMDPASLRPTIAQVEQLWKQTFPESIFEFTFLEDDIAKFYEEEVRMYRLFRIFAGIAIFISCLGLYGLVSFMAVQRTKEIGIRKVLGASVANIVALFTKEFFALILIAFAVAAPLAWFFMHAWLQNFEYQVNLGLGIFLTAILFSLVIAGITIVYRSVRAALTNPVQNLRSE</sequence>
<keyword evidence="3 6" id="KW-0812">Transmembrane</keyword>
<evidence type="ECO:0008006" key="10">
    <source>
        <dbReference type="Google" id="ProtNLM"/>
    </source>
</evidence>
<dbReference type="PANTHER" id="PTHR30572:SF18">
    <property type="entry name" value="ABC-TYPE MACROLIDE FAMILY EXPORT SYSTEM PERMEASE COMPONENT 2"/>
    <property type="match status" value="1"/>
</dbReference>
<dbReference type="Pfam" id="PF12704">
    <property type="entry name" value="MacB_PCD"/>
    <property type="match status" value="2"/>
</dbReference>
<name>A0A6J4H6E6_9BACT</name>
<keyword evidence="5 6" id="KW-0472">Membrane</keyword>
<dbReference type="PROSITE" id="PS51257">
    <property type="entry name" value="PROKAR_LIPOPROTEIN"/>
    <property type="match status" value="1"/>
</dbReference>
<feature type="transmembrane region" description="Helical" evidence="6">
    <location>
        <begin position="20"/>
        <end position="41"/>
    </location>
</feature>
<protein>
    <recommendedName>
        <fullName evidence="10">ABC transporter, permease protein</fullName>
    </recommendedName>
</protein>
<feature type="domain" description="ABC3 transporter permease C-terminal" evidence="7">
    <location>
        <begin position="292"/>
        <end position="406"/>
    </location>
</feature>
<evidence type="ECO:0000256" key="2">
    <source>
        <dbReference type="ARBA" id="ARBA00022475"/>
    </source>
</evidence>